<evidence type="ECO:0000256" key="1">
    <source>
        <dbReference type="ARBA" id="ARBA00004123"/>
    </source>
</evidence>
<dbReference type="InterPro" id="IPR020241">
    <property type="entry name" value="RNase_P/MRP_Pop7_fungi"/>
</dbReference>
<evidence type="ECO:0000256" key="3">
    <source>
        <dbReference type="ARBA" id="ARBA00023242"/>
    </source>
</evidence>
<proteinExistence type="predicted"/>
<keyword evidence="3" id="KW-0539">Nucleus</keyword>
<dbReference type="Pfam" id="PF12328">
    <property type="entry name" value="Rpp20"/>
    <property type="match status" value="1"/>
</dbReference>
<dbReference type="RefSeq" id="XP_070887560.1">
    <property type="nucleotide sequence ID" value="XM_071035033.1"/>
</dbReference>
<dbReference type="Gene3D" id="3.30.110.20">
    <property type="entry name" value="Alba-like domain"/>
    <property type="match status" value="1"/>
</dbReference>
<dbReference type="EMBL" id="JBFXLQ010000013">
    <property type="protein sequence ID" value="KAL2868581.1"/>
    <property type="molecule type" value="Genomic_DNA"/>
</dbReference>
<feature type="region of interest" description="Disordered" evidence="4">
    <location>
        <begin position="1"/>
        <end position="20"/>
    </location>
</feature>
<dbReference type="PANTHER" id="PTHR28256:SF1">
    <property type="entry name" value="RIBONUCLEASES P_MRP PROTEIN SUBUNIT POP7"/>
    <property type="match status" value="1"/>
</dbReference>
<dbReference type="PANTHER" id="PTHR28256">
    <property type="entry name" value="RIBONUCLEASES P/MRP PROTEIN SUBUNIT POP7"/>
    <property type="match status" value="1"/>
</dbReference>
<comment type="caution">
    <text evidence="5">The sequence shown here is derived from an EMBL/GenBank/DDBJ whole genome shotgun (WGS) entry which is preliminary data.</text>
</comment>
<organism evidence="5 6">
    <name type="scientific">Aspergillus lucknowensis</name>
    <dbReference type="NCBI Taxonomy" id="176173"/>
    <lineage>
        <taxon>Eukaryota</taxon>
        <taxon>Fungi</taxon>
        <taxon>Dikarya</taxon>
        <taxon>Ascomycota</taxon>
        <taxon>Pezizomycotina</taxon>
        <taxon>Eurotiomycetes</taxon>
        <taxon>Eurotiomycetidae</taxon>
        <taxon>Eurotiales</taxon>
        <taxon>Aspergillaceae</taxon>
        <taxon>Aspergillus</taxon>
        <taxon>Aspergillus subgen. Nidulantes</taxon>
    </lineage>
</organism>
<evidence type="ECO:0000313" key="6">
    <source>
        <dbReference type="Proteomes" id="UP001610432"/>
    </source>
</evidence>
<accession>A0ABR4LVK8</accession>
<evidence type="ECO:0000256" key="2">
    <source>
        <dbReference type="ARBA" id="ARBA00022694"/>
    </source>
</evidence>
<feature type="region of interest" description="Disordered" evidence="4">
    <location>
        <begin position="228"/>
        <end position="256"/>
    </location>
</feature>
<keyword evidence="6" id="KW-1185">Reference proteome</keyword>
<keyword evidence="2" id="KW-0819">tRNA processing</keyword>
<dbReference type="GeneID" id="98150105"/>
<sequence length="294" mass="31518">MPDSSIPPNQTSNLQFERKNHDMVKLPKHAVVHKRPIPHPPTASPYAGASTPKTIYISSSTPYMSAVKRVQKLLRLAEKRATAAVDASVNKTSNKRGNRNHGGRGGQQQEKMLAALARGEGQESLAREKVFIKATGRAIQTALKVGGWFEKGGREGEYTVRASTGSVLVVDDVEEGEVSKESAKTGIEIENGGGLPAEVESVNIRGNGKEEGTGGDETVLTVTTTTTGQGDTMILSGKAEDPTPLTEAPPKPLSKSALRKRKRAASLATRFAETELPETRTRWVNSVEIAISLK</sequence>
<dbReference type="InterPro" id="IPR036882">
    <property type="entry name" value="Alba-like_dom_sf"/>
</dbReference>
<dbReference type="InterPro" id="IPR014612">
    <property type="entry name" value="Pop7/Rpp20"/>
</dbReference>
<feature type="region of interest" description="Disordered" evidence="4">
    <location>
        <begin position="83"/>
        <end position="109"/>
    </location>
</feature>
<protein>
    <submittedName>
        <fullName evidence="5">Rpp20 subunit of nuclear RNase MRP and P-domain-containing protein</fullName>
    </submittedName>
</protein>
<comment type="subcellular location">
    <subcellularLocation>
        <location evidence="1">Nucleus</location>
    </subcellularLocation>
</comment>
<name>A0ABR4LVK8_9EURO</name>
<gene>
    <name evidence="5" type="ORF">BJX67DRAFT_45598</name>
</gene>
<feature type="compositionally biased region" description="Polar residues" evidence="4">
    <location>
        <begin position="1"/>
        <end position="15"/>
    </location>
</feature>
<reference evidence="5 6" key="1">
    <citation type="submission" date="2024-07" db="EMBL/GenBank/DDBJ databases">
        <title>Section-level genome sequencing and comparative genomics of Aspergillus sections Usti and Cavernicolus.</title>
        <authorList>
            <consortium name="Lawrence Berkeley National Laboratory"/>
            <person name="Nybo J.L."/>
            <person name="Vesth T.C."/>
            <person name="Theobald S."/>
            <person name="Frisvad J.C."/>
            <person name="Larsen T.O."/>
            <person name="Kjaerboelling I."/>
            <person name="Rothschild-Mancinelli K."/>
            <person name="Lyhne E.K."/>
            <person name="Kogle M.E."/>
            <person name="Barry K."/>
            <person name="Clum A."/>
            <person name="Na H."/>
            <person name="Ledsgaard L."/>
            <person name="Lin J."/>
            <person name="Lipzen A."/>
            <person name="Kuo A."/>
            <person name="Riley R."/>
            <person name="Mondo S."/>
            <person name="Labutti K."/>
            <person name="Haridas S."/>
            <person name="Pangalinan J."/>
            <person name="Salamov A.A."/>
            <person name="Simmons B.A."/>
            <person name="Magnuson J.K."/>
            <person name="Chen J."/>
            <person name="Drula E."/>
            <person name="Henrissat B."/>
            <person name="Wiebenga A."/>
            <person name="Lubbers R.J."/>
            <person name="Gomes A.C."/>
            <person name="Macurrencykelacurrency M.R."/>
            <person name="Stajich J."/>
            <person name="Grigoriev I.V."/>
            <person name="Mortensen U.H."/>
            <person name="De Vries R.P."/>
            <person name="Baker S.E."/>
            <person name="Andersen M.R."/>
        </authorList>
    </citation>
    <scope>NUCLEOTIDE SEQUENCE [LARGE SCALE GENOMIC DNA]</scope>
    <source>
        <strain evidence="5 6">CBS 449.75</strain>
    </source>
</reference>
<evidence type="ECO:0000256" key="4">
    <source>
        <dbReference type="SAM" id="MobiDB-lite"/>
    </source>
</evidence>
<evidence type="ECO:0000313" key="5">
    <source>
        <dbReference type="EMBL" id="KAL2868581.1"/>
    </source>
</evidence>
<feature type="compositionally biased region" description="Basic residues" evidence="4">
    <location>
        <begin position="93"/>
        <end position="102"/>
    </location>
</feature>
<dbReference type="Proteomes" id="UP001610432">
    <property type="component" value="Unassembled WGS sequence"/>
</dbReference>